<proteinExistence type="predicted"/>
<dbReference type="AlphaFoldDB" id="A0AAD6JTR6"/>
<sequence>MNGNLLVVRSASYLVIPASNQWKAGEEDSGLKGDRSMVSISEKGHKELESHTVGTHKQTKAVEPTRKATTHTTHQRWDENGNPKQKGDQVADNEDGVPTGVVGKVANAEGKPSQRTEGQGSEEEEVRILKRKSQGGLSTFGHGE</sequence>
<comment type="caution">
    <text evidence="2">The sequence shown here is derived from an EMBL/GenBank/DDBJ whole genome shotgun (WGS) entry which is preliminary data.</text>
</comment>
<keyword evidence="3" id="KW-1185">Reference proteome</keyword>
<reference evidence="2 3" key="1">
    <citation type="journal article" date="2023" name="Int. J. Mol. Sci.">
        <title>De Novo Assembly and Annotation of 11 Diverse Shrub Willow (Salix) Genomes Reveals Novel Gene Organization in Sex-Linked Regions.</title>
        <authorList>
            <person name="Hyden B."/>
            <person name="Feng K."/>
            <person name="Yates T.B."/>
            <person name="Jawdy S."/>
            <person name="Cereghino C."/>
            <person name="Smart L.B."/>
            <person name="Muchero W."/>
        </authorList>
    </citation>
    <scope>NUCLEOTIDE SEQUENCE [LARGE SCALE GENOMIC DNA]</scope>
    <source>
        <tissue evidence="2">Shoot tip</tissue>
    </source>
</reference>
<evidence type="ECO:0000256" key="1">
    <source>
        <dbReference type="SAM" id="MobiDB-lite"/>
    </source>
</evidence>
<protein>
    <submittedName>
        <fullName evidence="2">Uncharacterized protein</fullName>
    </submittedName>
</protein>
<feature type="region of interest" description="Disordered" evidence="1">
    <location>
        <begin position="44"/>
        <end position="144"/>
    </location>
</feature>
<dbReference type="EMBL" id="JAPFFJ010000014">
    <property type="protein sequence ID" value="KAJ6411166.1"/>
    <property type="molecule type" value="Genomic_DNA"/>
</dbReference>
<organism evidence="2 3">
    <name type="scientific">Salix udensis</name>
    <dbReference type="NCBI Taxonomy" id="889485"/>
    <lineage>
        <taxon>Eukaryota</taxon>
        <taxon>Viridiplantae</taxon>
        <taxon>Streptophyta</taxon>
        <taxon>Embryophyta</taxon>
        <taxon>Tracheophyta</taxon>
        <taxon>Spermatophyta</taxon>
        <taxon>Magnoliopsida</taxon>
        <taxon>eudicotyledons</taxon>
        <taxon>Gunneridae</taxon>
        <taxon>Pentapetalae</taxon>
        <taxon>rosids</taxon>
        <taxon>fabids</taxon>
        <taxon>Malpighiales</taxon>
        <taxon>Salicaceae</taxon>
        <taxon>Saliceae</taxon>
        <taxon>Salix</taxon>
    </lineage>
</organism>
<feature type="compositionally biased region" description="Basic and acidic residues" evidence="1">
    <location>
        <begin position="75"/>
        <end position="89"/>
    </location>
</feature>
<name>A0AAD6JTR6_9ROSI</name>
<accession>A0AAD6JTR6</accession>
<evidence type="ECO:0000313" key="2">
    <source>
        <dbReference type="EMBL" id="KAJ6411166.1"/>
    </source>
</evidence>
<evidence type="ECO:0000313" key="3">
    <source>
        <dbReference type="Proteomes" id="UP001162972"/>
    </source>
</evidence>
<dbReference type="Proteomes" id="UP001162972">
    <property type="component" value="Chromosome 15Z"/>
</dbReference>
<gene>
    <name evidence="2" type="ORF">OIU84_007846</name>
</gene>